<dbReference type="AlphaFoldDB" id="A0A699Z5V0"/>
<keyword evidence="4" id="KW-1185">Reference proteome</keyword>
<gene>
    <name evidence="3" type="ORF">HaLaN_06208</name>
</gene>
<dbReference type="EMBL" id="BLLF01000350">
    <property type="protein sequence ID" value="GFH10822.1"/>
    <property type="molecule type" value="Genomic_DNA"/>
</dbReference>
<name>A0A699Z5V0_HAELA</name>
<reference evidence="3 4" key="1">
    <citation type="submission" date="2020-02" db="EMBL/GenBank/DDBJ databases">
        <title>Draft genome sequence of Haematococcus lacustris strain NIES-144.</title>
        <authorList>
            <person name="Morimoto D."/>
            <person name="Nakagawa S."/>
            <person name="Yoshida T."/>
            <person name="Sawayama S."/>
        </authorList>
    </citation>
    <scope>NUCLEOTIDE SEQUENCE [LARGE SCALE GENOMIC DNA]</scope>
    <source>
        <strain evidence="3 4">NIES-144</strain>
    </source>
</reference>
<accession>A0A699Z5V0</accession>
<evidence type="ECO:0000256" key="1">
    <source>
        <dbReference type="SAM" id="Coils"/>
    </source>
</evidence>
<dbReference type="Gene3D" id="1.20.5.340">
    <property type="match status" value="1"/>
</dbReference>
<evidence type="ECO:0000313" key="4">
    <source>
        <dbReference type="Proteomes" id="UP000485058"/>
    </source>
</evidence>
<evidence type="ECO:0000256" key="2">
    <source>
        <dbReference type="SAM" id="MobiDB-lite"/>
    </source>
</evidence>
<evidence type="ECO:0000313" key="3">
    <source>
        <dbReference type="EMBL" id="GFH10822.1"/>
    </source>
</evidence>
<sequence>MFPCFSAPSVDHILSKALEEEILQKASSSEWLEKTLAPLFEQYALNAPVGPEKWTKLANFLAGTLSGAPFQAKRDLWEKLGKAQDCIQSLQQQLNQANATHLNTSTLHLGQVAQAQSRITELEVEANAARTNASTLQSALSEVQGKLAQAQSRVAELQEKVESLQVELDEQEARRLQPLLTSMHTSQPSAAPPSQLGGGAGTSGTTQARHAFVSRHPCKIVCQQYMRRAQTIEEPDTPPLRDPPELPYDVAKKLEEMTKEGLIGTLVDAGIVKQGATPGKMWLSVAHHLLPKDKAVPAGSSLADLRQRLLDANCITLAEDSRGRWEELVRKAWEKNKDGVNYAVRRQSWVHTNHTKEAIRAILLRMGYVHEVAALGPNPSKDMWRKLADKLLRPQMVA</sequence>
<feature type="coiled-coil region" evidence="1">
    <location>
        <begin position="80"/>
        <end position="174"/>
    </location>
</feature>
<comment type="caution">
    <text evidence="3">The sequence shown here is derived from an EMBL/GenBank/DDBJ whole genome shotgun (WGS) entry which is preliminary data.</text>
</comment>
<keyword evidence="1" id="KW-0175">Coiled coil</keyword>
<proteinExistence type="predicted"/>
<dbReference type="Proteomes" id="UP000485058">
    <property type="component" value="Unassembled WGS sequence"/>
</dbReference>
<protein>
    <submittedName>
        <fullName evidence="3">Uncharacterized protein</fullName>
    </submittedName>
</protein>
<feature type="region of interest" description="Disordered" evidence="2">
    <location>
        <begin position="184"/>
        <end position="205"/>
    </location>
</feature>
<organism evidence="3 4">
    <name type="scientific">Haematococcus lacustris</name>
    <name type="common">Green alga</name>
    <name type="synonym">Haematococcus pluvialis</name>
    <dbReference type="NCBI Taxonomy" id="44745"/>
    <lineage>
        <taxon>Eukaryota</taxon>
        <taxon>Viridiplantae</taxon>
        <taxon>Chlorophyta</taxon>
        <taxon>core chlorophytes</taxon>
        <taxon>Chlorophyceae</taxon>
        <taxon>CS clade</taxon>
        <taxon>Chlamydomonadales</taxon>
        <taxon>Haematococcaceae</taxon>
        <taxon>Haematococcus</taxon>
    </lineage>
</organism>